<evidence type="ECO:0000313" key="3">
    <source>
        <dbReference type="Proteomes" id="UP001144280"/>
    </source>
</evidence>
<comment type="caution">
    <text evidence="2">The sequence shown here is derived from an EMBL/GenBank/DDBJ whole genome shotgun (WGS) entry which is preliminary data.</text>
</comment>
<dbReference type="Gene3D" id="1.20.120.450">
    <property type="entry name" value="dinb family like domain"/>
    <property type="match status" value="1"/>
</dbReference>
<reference evidence="2" key="1">
    <citation type="submission" date="2022-12" db="EMBL/GenBank/DDBJ databases">
        <title>New Phytohabitans aurantiacus sp. RD004123 nov., an actinomycete isolated from soil.</title>
        <authorList>
            <person name="Triningsih D.W."/>
            <person name="Harunari E."/>
            <person name="Igarashi Y."/>
        </authorList>
    </citation>
    <scope>NUCLEOTIDE SEQUENCE</scope>
    <source>
        <strain evidence="2">RD004123</strain>
    </source>
</reference>
<dbReference type="SUPFAM" id="SSF109854">
    <property type="entry name" value="DinB/YfiT-like putative metalloenzymes"/>
    <property type="match status" value="1"/>
</dbReference>
<dbReference type="InterPro" id="IPR017520">
    <property type="entry name" value="CHP03086"/>
</dbReference>
<gene>
    <name evidence="2" type="ORF">Pa4123_66440</name>
</gene>
<protein>
    <submittedName>
        <fullName evidence="2">TIGR03086 family protein</fullName>
    </submittedName>
</protein>
<dbReference type="InterPro" id="IPR034660">
    <property type="entry name" value="DinB/YfiT-like"/>
</dbReference>
<name>A0ABQ5R595_9ACTN</name>
<proteinExistence type="predicted"/>
<accession>A0ABQ5R595</accession>
<sequence length="200" mass="22028">MNNLRMELLEVYRRSVAEFTGRVSQVRDDQWKAPTPCDDWDVRTLVNHVVYEDRWASPLFQGATIAEVGDRYEGDVLGADPAGNAREAGDDSVRELAAPGALDRTVHLSYGDTPIAEYVNQLIAEHVVHGWDLAVAIGADTRMDADVVRACAQWFAGQEQMYREAGMIAPRVESGSAPGELERLVAAFGRDPDWGQPAKS</sequence>
<keyword evidence="3" id="KW-1185">Reference proteome</keyword>
<evidence type="ECO:0000313" key="2">
    <source>
        <dbReference type="EMBL" id="GLI01368.1"/>
    </source>
</evidence>
<organism evidence="2 3">
    <name type="scientific">Phytohabitans aurantiacus</name>
    <dbReference type="NCBI Taxonomy" id="3016789"/>
    <lineage>
        <taxon>Bacteria</taxon>
        <taxon>Bacillati</taxon>
        <taxon>Actinomycetota</taxon>
        <taxon>Actinomycetes</taxon>
        <taxon>Micromonosporales</taxon>
        <taxon>Micromonosporaceae</taxon>
    </lineage>
</organism>
<dbReference type="InterPro" id="IPR024344">
    <property type="entry name" value="MDMPI_metal-binding"/>
</dbReference>
<evidence type="ECO:0000259" key="1">
    <source>
        <dbReference type="Pfam" id="PF11716"/>
    </source>
</evidence>
<dbReference type="Proteomes" id="UP001144280">
    <property type="component" value="Unassembled WGS sequence"/>
</dbReference>
<feature type="domain" description="Mycothiol-dependent maleylpyruvate isomerase metal-binding" evidence="1">
    <location>
        <begin position="13"/>
        <end position="134"/>
    </location>
</feature>
<dbReference type="InterPro" id="IPR017517">
    <property type="entry name" value="Maleyloyr_isom"/>
</dbReference>
<dbReference type="NCBIfam" id="TIGR03083">
    <property type="entry name" value="maleylpyruvate isomerase family mycothiol-dependent enzyme"/>
    <property type="match status" value="1"/>
</dbReference>
<dbReference type="EMBL" id="BSDI01000043">
    <property type="protein sequence ID" value="GLI01368.1"/>
    <property type="molecule type" value="Genomic_DNA"/>
</dbReference>
<dbReference type="NCBIfam" id="TIGR03086">
    <property type="entry name" value="TIGR03086 family metal-binding protein"/>
    <property type="match status" value="1"/>
</dbReference>
<dbReference type="Pfam" id="PF11716">
    <property type="entry name" value="MDMPI_N"/>
    <property type="match status" value="1"/>
</dbReference>